<evidence type="ECO:0000313" key="4">
    <source>
        <dbReference type="Proteomes" id="UP000634206"/>
    </source>
</evidence>
<feature type="domain" description="FecR protein" evidence="2">
    <location>
        <begin position="175"/>
        <end position="228"/>
    </location>
</feature>
<keyword evidence="1" id="KW-0472">Membrane</keyword>
<dbReference type="Pfam" id="PF04773">
    <property type="entry name" value="FecR"/>
    <property type="match status" value="1"/>
</dbReference>
<reference evidence="3" key="1">
    <citation type="submission" date="2021-01" db="EMBL/GenBank/DDBJ databases">
        <title>Modified the classification status of verrucomicrobia.</title>
        <authorList>
            <person name="Feng X."/>
        </authorList>
    </citation>
    <scope>NUCLEOTIDE SEQUENCE</scope>
    <source>
        <strain evidence="3">5K15</strain>
    </source>
</reference>
<evidence type="ECO:0000259" key="2">
    <source>
        <dbReference type="Pfam" id="PF04773"/>
    </source>
</evidence>
<dbReference type="PANTHER" id="PTHR30273:SF2">
    <property type="entry name" value="PROTEIN FECR"/>
    <property type="match status" value="1"/>
</dbReference>
<keyword evidence="4" id="KW-1185">Reference proteome</keyword>
<feature type="transmembrane region" description="Helical" evidence="1">
    <location>
        <begin position="86"/>
        <end position="108"/>
    </location>
</feature>
<dbReference type="Pfam" id="PF13385">
    <property type="entry name" value="Laminin_G_3"/>
    <property type="match status" value="1"/>
</dbReference>
<protein>
    <submittedName>
        <fullName evidence="3">FecR domain-containing protein</fullName>
    </submittedName>
</protein>
<accession>A0AAE2SCI1</accession>
<organism evidence="3 4">
    <name type="scientific">Oceaniferula flava</name>
    <dbReference type="NCBI Taxonomy" id="2800421"/>
    <lineage>
        <taxon>Bacteria</taxon>
        <taxon>Pseudomonadati</taxon>
        <taxon>Verrucomicrobiota</taxon>
        <taxon>Verrucomicrobiia</taxon>
        <taxon>Verrucomicrobiales</taxon>
        <taxon>Verrucomicrobiaceae</taxon>
        <taxon>Oceaniferula</taxon>
    </lineage>
</organism>
<gene>
    <name evidence="3" type="ORF">JIN83_10140</name>
</gene>
<dbReference type="Gene3D" id="2.60.120.200">
    <property type="match status" value="1"/>
</dbReference>
<sequence>MKKRDLEQLIQNMVDGEATADEVARLEAELKGSAASREFYRRSMRVELLLHEALQCQVLPATPELRERLELPSLRAGDKSRSRRQLMLHSAMAAAALLLLSFVAMHWFSRAGKEAGVPVTFSPGTSWSGSMEQASRMKFGDSLTIEFGVARIELPGVLAIIEGPAEINLTGPGLLELREGKGWFRVSEAGQGFRVLTPSVEVVDHGTEFGLVADPNDADEVHVFDGRVHCSARFALKEGQDLREGAALRVSPVGRWIDTELSEQRFLTSLPSDLPGIHFSFDGPQPMTPEGSYPAVENMQAATRGGGGGTFTRGVRGKALSVQDPEDAVRTDWPGIGGAKPRTIACWIRPDAAHGVQLAGIVSWGTPSTRPSGRCQIMTSKSRKTGQRVLRFSLGHNLHFSGATELAAGEWHHVAAVFRGTETTHGEMIELYIDGKREQVDRELSNLPRDDQAIRTVIKHPNSQPLQIGCGAYDNASPAPFYGEIDEVWILPRALTAAEIKGLMAVDQ</sequence>
<dbReference type="PANTHER" id="PTHR30273">
    <property type="entry name" value="PERIPLASMIC SIGNAL SENSOR AND SIGMA FACTOR ACTIVATOR FECR-RELATED"/>
    <property type="match status" value="1"/>
</dbReference>
<dbReference type="RefSeq" id="WP_309489932.1">
    <property type="nucleotide sequence ID" value="NZ_JAENIG010000006.1"/>
</dbReference>
<dbReference type="Proteomes" id="UP000634206">
    <property type="component" value="Unassembled WGS sequence"/>
</dbReference>
<keyword evidence="1" id="KW-1133">Transmembrane helix</keyword>
<evidence type="ECO:0000256" key="1">
    <source>
        <dbReference type="SAM" id="Phobius"/>
    </source>
</evidence>
<dbReference type="EMBL" id="JAENIG010000006">
    <property type="protein sequence ID" value="MBK1855319.1"/>
    <property type="molecule type" value="Genomic_DNA"/>
</dbReference>
<dbReference type="Gene3D" id="2.60.120.1440">
    <property type="match status" value="1"/>
</dbReference>
<proteinExistence type="predicted"/>
<comment type="caution">
    <text evidence="3">The sequence shown here is derived from an EMBL/GenBank/DDBJ whole genome shotgun (WGS) entry which is preliminary data.</text>
</comment>
<evidence type="ECO:0000313" key="3">
    <source>
        <dbReference type="EMBL" id="MBK1855319.1"/>
    </source>
</evidence>
<dbReference type="InterPro" id="IPR013320">
    <property type="entry name" value="ConA-like_dom_sf"/>
</dbReference>
<dbReference type="InterPro" id="IPR006860">
    <property type="entry name" value="FecR"/>
</dbReference>
<name>A0AAE2SCI1_9BACT</name>
<dbReference type="SUPFAM" id="SSF49899">
    <property type="entry name" value="Concanavalin A-like lectins/glucanases"/>
    <property type="match status" value="1"/>
</dbReference>
<dbReference type="GO" id="GO:0016989">
    <property type="term" value="F:sigma factor antagonist activity"/>
    <property type="evidence" value="ECO:0007669"/>
    <property type="project" value="TreeGrafter"/>
</dbReference>
<dbReference type="InterPro" id="IPR012373">
    <property type="entry name" value="Ferrdict_sens_TM"/>
</dbReference>
<dbReference type="AlphaFoldDB" id="A0AAE2SCI1"/>
<keyword evidence="1" id="KW-0812">Transmembrane</keyword>